<gene>
    <name evidence="2" type="ORF">FPZ08_14670</name>
</gene>
<dbReference type="SMART" id="SM00903">
    <property type="entry name" value="Flavin_Reduct"/>
    <property type="match status" value="1"/>
</dbReference>
<dbReference type="SUPFAM" id="SSF50475">
    <property type="entry name" value="FMN-binding split barrel"/>
    <property type="match status" value="1"/>
</dbReference>
<dbReference type="EMBL" id="CP042304">
    <property type="protein sequence ID" value="QDZ11878.1"/>
    <property type="molecule type" value="Genomic_DNA"/>
</dbReference>
<feature type="domain" description="Flavin reductase like" evidence="1">
    <location>
        <begin position="19"/>
        <end position="171"/>
    </location>
</feature>
<dbReference type="InterPro" id="IPR002563">
    <property type="entry name" value="Flavin_Rdtase-like_dom"/>
</dbReference>
<dbReference type="Pfam" id="PF01613">
    <property type="entry name" value="Flavin_Reduct"/>
    <property type="match status" value="1"/>
</dbReference>
<dbReference type="InterPro" id="IPR012349">
    <property type="entry name" value="Split_barrel_FMN-bd"/>
</dbReference>
<dbReference type="Proteomes" id="UP000315364">
    <property type="component" value="Chromosome"/>
</dbReference>
<proteinExistence type="predicted"/>
<reference evidence="2 3" key="1">
    <citation type="submission" date="2019-07" db="EMBL/GenBank/DDBJ databases">
        <title>Full genome sequence of Devosia sp. Gsoil 520.</title>
        <authorList>
            <person name="Im W.-T."/>
        </authorList>
    </citation>
    <scope>NUCLEOTIDE SEQUENCE [LARGE SCALE GENOMIC DNA]</scope>
    <source>
        <strain evidence="2 3">Gsoil 520</strain>
    </source>
</reference>
<evidence type="ECO:0000313" key="3">
    <source>
        <dbReference type="Proteomes" id="UP000315364"/>
    </source>
</evidence>
<dbReference type="PANTHER" id="PTHR43812">
    <property type="entry name" value="BLR2425 PROTEIN"/>
    <property type="match status" value="1"/>
</dbReference>
<name>A0A5B8LUA1_9HYPH</name>
<evidence type="ECO:0000259" key="1">
    <source>
        <dbReference type="SMART" id="SM00903"/>
    </source>
</evidence>
<evidence type="ECO:0000313" key="2">
    <source>
        <dbReference type="EMBL" id="QDZ11878.1"/>
    </source>
</evidence>
<dbReference type="GO" id="GO:0016646">
    <property type="term" value="F:oxidoreductase activity, acting on the CH-NH group of donors, NAD or NADP as acceptor"/>
    <property type="evidence" value="ECO:0007669"/>
    <property type="project" value="UniProtKB-ARBA"/>
</dbReference>
<dbReference type="KEGG" id="dea:FPZ08_14670"/>
<dbReference type="Gene3D" id="2.30.110.10">
    <property type="entry name" value="Electron Transport, Fmn-binding Protein, Chain A"/>
    <property type="match status" value="1"/>
</dbReference>
<dbReference type="RefSeq" id="WP_146290694.1">
    <property type="nucleotide sequence ID" value="NZ_CP042304.1"/>
</dbReference>
<dbReference type="PANTHER" id="PTHR43812:SF2">
    <property type="entry name" value="FLAVIN REDUCTASE LIKE DOMAIN-CONTAINING PROTEIN"/>
    <property type="match status" value="1"/>
</dbReference>
<dbReference type="GO" id="GO:0010181">
    <property type="term" value="F:FMN binding"/>
    <property type="evidence" value="ECO:0007669"/>
    <property type="project" value="InterPro"/>
</dbReference>
<protein>
    <submittedName>
        <fullName evidence="2">Flavin reductase family protein</fullName>
    </submittedName>
</protein>
<keyword evidence="3" id="KW-1185">Reference proteome</keyword>
<dbReference type="AlphaFoldDB" id="A0A5B8LUA1"/>
<organism evidence="2 3">
    <name type="scientific">Devosia ginsengisoli</name>
    <dbReference type="NCBI Taxonomy" id="400770"/>
    <lineage>
        <taxon>Bacteria</taxon>
        <taxon>Pseudomonadati</taxon>
        <taxon>Pseudomonadota</taxon>
        <taxon>Alphaproteobacteria</taxon>
        <taxon>Hyphomicrobiales</taxon>
        <taxon>Devosiaceae</taxon>
        <taxon>Devosia</taxon>
    </lineage>
</organism>
<accession>A0A5B8LUA1</accession>
<dbReference type="OrthoDB" id="9783347at2"/>
<sequence>MFYRPEDGHGLPHDPFTSLVSPRPIGWISTIDAEGGVNLAPYSFFNAICGKPPMVGFSSEGMKHTAANIVQTGEFVVNMASGALAQAMNLTSARVPFGVDEFELAGLEKAPSQTVRAPRVARAPAALECRLVSITPVVTLDGTQTGNSHIIGQVTGIYISPDCLKDGLFDVITAGPIARLGYRDYTQVVSTFSMIRPQDDLPHP</sequence>